<dbReference type="SUPFAM" id="SSF53187">
    <property type="entry name" value="Zn-dependent exopeptidases"/>
    <property type="match status" value="1"/>
</dbReference>
<evidence type="ECO:0000256" key="9">
    <source>
        <dbReference type="ARBA" id="ARBA00022801"/>
    </source>
</evidence>
<dbReference type="InterPro" id="IPR002933">
    <property type="entry name" value="Peptidase_M20"/>
</dbReference>
<evidence type="ECO:0000259" key="15">
    <source>
        <dbReference type="Pfam" id="PF07687"/>
    </source>
</evidence>
<dbReference type="GO" id="GO:0019877">
    <property type="term" value="P:diaminopimelate biosynthetic process"/>
    <property type="evidence" value="ECO:0007669"/>
    <property type="project" value="UniProtKB-KW"/>
</dbReference>
<dbReference type="Pfam" id="PF01546">
    <property type="entry name" value="Peptidase_M20"/>
    <property type="match status" value="1"/>
</dbReference>
<dbReference type="InterPro" id="IPR050072">
    <property type="entry name" value="Peptidase_M20A"/>
</dbReference>
<dbReference type="InterPro" id="IPR001261">
    <property type="entry name" value="ArgE/DapE_CS"/>
</dbReference>
<keyword evidence="8" id="KW-0479">Metal-binding</keyword>
<dbReference type="NCBIfam" id="TIGR01910">
    <property type="entry name" value="DapE-ArgE"/>
    <property type="match status" value="1"/>
</dbReference>
<dbReference type="Gene3D" id="3.40.630.10">
    <property type="entry name" value="Zn peptidases"/>
    <property type="match status" value="1"/>
</dbReference>
<keyword evidence="9" id="KW-0378">Hydrolase</keyword>
<evidence type="ECO:0000256" key="2">
    <source>
        <dbReference type="ARBA" id="ARBA00001947"/>
    </source>
</evidence>
<evidence type="ECO:0000256" key="12">
    <source>
        <dbReference type="ARBA" id="ARBA00023154"/>
    </source>
</evidence>
<sequence>MNTMVSNSQTYLKILADLIKIKSVNDHELEVAEYLQDLFQENGIEAKILPLKGQRANLVAEIGEGTPVLAVSGHMDVVDPGNLAAWDNDPFTMTEKDGKLFGRGITDMKAGLAALVIAMIELKKQDLPKKGTIRLLATAGEEVGEEGSAAFYRDHYMEDAAGLLIAEPSTVYGTASEQKGSFDIKFTSKGTSVHSSTPEKGYNALVPLMQLLNEANTYFETIPAGEMGPVRFNIDVLNGGSQINSLPDLATALVNVRTIPEYDNNQVAKQIETFVKSYNANGAQIDTDIIMNEFPIATSPSNQLVKIIQSLGKEYAGRDIVVAASPGITDASNLAKDKPHDFPFAVYGPGDGSQHQVNESLPKQMYLDFIEIYQKLFIEFLEK</sequence>
<dbReference type="GO" id="GO:0046872">
    <property type="term" value="F:metal ion binding"/>
    <property type="evidence" value="ECO:0007669"/>
    <property type="project" value="UniProtKB-KW"/>
</dbReference>
<dbReference type="SUPFAM" id="SSF55031">
    <property type="entry name" value="Bacterial exopeptidase dimerisation domain"/>
    <property type="match status" value="1"/>
</dbReference>
<evidence type="ECO:0000256" key="14">
    <source>
        <dbReference type="ARBA" id="ARBA00051301"/>
    </source>
</evidence>
<keyword evidence="10" id="KW-0862">Zinc</keyword>
<comment type="cofactor">
    <cofactor evidence="1">
        <name>Co(2+)</name>
        <dbReference type="ChEBI" id="CHEBI:48828"/>
    </cofactor>
</comment>
<evidence type="ECO:0000313" key="17">
    <source>
        <dbReference type="Proteomes" id="UP000743107"/>
    </source>
</evidence>
<evidence type="ECO:0000313" key="16">
    <source>
        <dbReference type="EMBL" id="MBF7127931.1"/>
    </source>
</evidence>
<dbReference type="PANTHER" id="PTHR43808">
    <property type="entry name" value="ACETYLORNITHINE DEACETYLASE"/>
    <property type="match status" value="1"/>
</dbReference>
<keyword evidence="13" id="KW-0170">Cobalt</keyword>
<keyword evidence="12" id="KW-0457">Lysine biosynthesis</keyword>
<dbReference type="CDD" id="cd08659">
    <property type="entry name" value="M20_ArgE_DapE-like"/>
    <property type="match status" value="1"/>
</dbReference>
<evidence type="ECO:0000256" key="13">
    <source>
        <dbReference type="ARBA" id="ARBA00023285"/>
    </source>
</evidence>
<dbReference type="GO" id="GO:0009085">
    <property type="term" value="P:lysine biosynthetic process"/>
    <property type="evidence" value="ECO:0007669"/>
    <property type="project" value="UniProtKB-KW"/>
</dbReference>
<evidence type="ECO:0000256" key="8">
    <source>
        <dbReference type="ARBA" id="ARBA00022723"/>
    </source>
</evidence>
<comment type="caution">
    <text evidence="16">The sequence shown here is derived from an EMBL/GenBank/DDBJ whole genome shotgun (WGS) entry which is preliminary data.</text>
</comment>
<dbReference type="PROSITE" id="PS00759">
    <property type="entry name" value="ARGE_DAPE_CPG2_2"/>
    <property type="match status" value="1"/>
</dbReference>
<comment type="cofactor">
    <cofactor evidence="2">
        <name>Zn(2+)</name>
        <dbReference type="ChEBI" id="CHEBI:29105"/>
    </cofactor>
</comment>
<dbReference type="PROSITE" id="PS00758">
    <property type="entry name" value="ARGE_DAPE_CPG2_1"/>
    <property type="match status" value="1"/>
</dbReference>
<comment type="catalytic activity">
    <reaction evidence="14">
        <text>N-succinyl-(2S,6S)-2,6-diaminopimelate + H2O = (2S,6S)-2,6-diaminopimelate + succinate</text>
        <dbReference type="Rhea" id="RHEA:22608"/>
        <dbReference type="ChEBI" id="CHEBI:15377"/>
        <dbReference type="ChEBI" id="CHEBI:30031"/>
        <dbReference type="ChEBI" id="CHEBI:57609"/>
        <dbReference type="ChEBI" id="CHEBI:58087"/>
        <dbReference type="EC" id="3.5.1.18"/>
    </reaction>
</comment>
<dbReference type="InterPro" id="IPR010182">
    <property type="entry name" value="ArgE/DapE"/>
</dbReference>
<dbReference type="InterPro" id="IPR011650">
    <property type="entry name" value="Peptidase_M20_dimer"/>
</dbReference>
<dbReference type="Proteomes" id="UP000743107">
    <property type="component" value="Unassembled WGS sequence"/>
</dbReference>
<evidence type="ECO:0000256" key="4">
    <source>
        <dbReference type="ARBA" id="ARBA00006247"/>
    </source>
</evidence>
<evidence type="ECO:0000256" key="7">
    <source>
        <dbReference type="ARBA" id="ARBA00022605"/>
    </source>
</evidence>
<dbReference type="Pfam" id="PF07687">
    <property type="entry name" value="M20_dimer"/>
    <property type="match status" value="1"/>
</dbReference>
<evidence type="ECO:0000256" key="5">
    <source>
        <dbReference type="ARBA" id="ARBA00011921"/>
    </source>
</evidence>
<organism evidence="16 17">
    <name type="scientific">Pediococcus pentosaceus</name>
    <dbReference type="NCBI Taxonomy" id="1255"/>
    <lineage>
        <taxon>Bacteria</taxon>
        <taxon>Bacillati</taxon>
        <taxon>Bacillota</taxon>
        <taxon>Bacilli</taxon>
        <taxon>Lactobacillales</taxon>
        <taxon>Lactobacillaceae</taxon>
        <taxon>Pediococcus</taxon>
    </lineage>
</organism>
<dbReference type="GO" id="GO:0009014">
    <property type="term" value="F:succinyl-diaminopimelate desuccinylase activity"/>
    <property type="evidence" value="ECO:0007669"/>
    <property type="project" value="UniProtKB-EC"/>
</dbReference>
<evidence type="ECO:0000256" key="1">
    <source>
        <dbReference type="ARBA" id="ARBA00001941"/>
    </source>
</evidence>
<keyword evidence="11" id="KW-0220">Diaminopimelate biosynthesis</keyword>
<evidence type="ECO:0000256" key="10">
    <source>
        <dbReference type="ARBA" id="ARBA00022833"/>
    </source>
</evidence>
<dbReference type="EC" id="3.5.1.18" evidence="5"/>
<name>A0AA41C0V5_PEDPE</name>
<protein>
    <recommendedName>
        <fullName evidence="6">Probable succinyl-diaminopimelate desuccinylase</fullName>
        <ecNumber evidence="5">3.5.1.18</ecNumber>
    </recommendedName>
</protein>
<comment type="similarity">
    <text evidence="4">Belongs to the peptidase M20A family.</text>
</comment>
<evidence type="ECO:0000256" key="6">
    <source>
        <dbReference type="ARBA" id="ARBA00016853"/>
    </source>
</evidence>
<keyword evidence="7" id="KW-0028">Amino-acid biosynthesis</keyword>
<dbReference type="PANTHER" id="PTHR43808:SF8">
    <property type="entry name" value="PEPTIDASE M20 DIMERISATION DOMAIN-CONTAINING PROTEIN"/>
    <property type="match status" value="1"/>
</dbReference>
<feature type="domain" description="Peptidase M20 dimerisation" evidence="15">
    <location>
        <begin position="177"/>
        <end position="281"/>
    </location>
</feature>
<dbReference type="AlphaFoldDB" id="A0AA41C0V5"/>
<dbReference type="InterPro" id="IPR036264">
    <property type="entry name" value="Bact_exopeptidase_dim_dom"/>
</dbReference>
<gene>
    <name evidence="16" type="ORF">ITQ97_08980</name>
</gene>
<dbReference type="NCBIfam" id="NF006365">
    <property type="entry name" value="PRK08588.1"/>
    <property type="match status" value="1"/>
</dbReference>
<evidence type="ECO:0000256" key="11">
    <source>
        <dbReference type="ARBA" id="ARBA00022915"/>
    </source>
</evidence>
<accession>A0AA41C0V5</accession>
<dbReference type="Gene3D" id="3.30.70.360">
    <property type="match status" value="1"/>
</dbReference>
<evidence type="ECO:0000256" key="3">
    <source>
        <dbReference type="ARBA" id="ARBA00005130"/>
    </source>
</evidence>
<reference evidence="16" key="1">
    <citation type="submission" date="2020-11" db="EMBL/GenBank/DDBJ databases">
        <title>Antibiotic susceptibility profiles of Pediococcus pentosaceus from various origins and their implications for the safety assessment of strains with food-technology applications.</title>
        <authorList>
            <person name="Shani N."/>
            <person name="Oberhaensli S."/>
            <person name="Arias E."/>
        </authorList>
    </citation>
    <scope>NUCLEOTIDE SEQUENCE</scope>
    <source>
        <strain evidence="16">FAM 19164</strain>
    </source>
</reference>
<comment type="pathway">
    <text evidence="3">Amino-acid biosynthesis; L-lysine biosynthesis via DAP pathway; LL-2,6-diaminopimelate from (S)-tetrahydrodipicolinate (succinylase route): step 3/3.</text>
</comment>
<proteinExistence type="inferred from homology"/>
<dbReference type="EMBL" id="JADOFV010000005">
    <property type="protein sequence ID" value="MBF7127931.1"/>
    <property type="molecule type" value="Genomic_DNA"/>
</dbReference>